<keyword evidence="1" id="KW-1133">Transmembrane helix</keyword>
<proteinExistence type="predicted"/>
<keyword evidence="1" id="KW-0812">Transmembrane</keyword>
<evidence type="ECO:0000256" key="1">
    <source>
        <dbReference type="SAM" id="Phobius"/>
    </source>
</evidence>
<dbReference type="EMBL" id="JBHSOJ010000031">
    <property type="protein sequence ID" value="MFC5631944.1"/>
    <property type="molecule type" value="Genomic_DNA"/>
</dbReference>
<feature type="transmembrane region" description="Helical" evidence="1">
    <location>
        <begin position="52"/>
        <end position="72"/>
    </location>
</feature>
<reference evidence="3" key="1">
    <citation type="journal article" date="2019" name="Int. J. Syst. Evol. Microbiol.">
        <title>The Global Catalogue of Microorganisms (GCM) 10K type strain sequencing project: providing services to taxonomists for standard genome sequencing and annotation.</title>
        <authorList>
            <consortium name="The Broad Institute Genomics Platform"/>
            <consortium name="The Broad Institute Genome Sequencing Center for Infectious Disease"/>
            <person name="Wu L."/>
            <person name="Ma J."/>
        </authorList>
    </citation>
    <scope>NUCLEOTIDE SEQUENCE [LARGE SCALE GENOMIC DNA]</scope>
    <source>
        <strain evidence="3">DT43</strain>
    </source>
</reference>
<name>A0ABW0UHY1_9STRE</name>
<accession>A0ABW0UHY1</accession>
<sequence>MTKEPLVKGTFETKKGKEIVITGTHVFNVVAFLSVIMLWVEMIQWWRTGKHLPFEILLCLVPAIVSGGYNLVKWLRARR</sequence>
<keyword evidence="3" id="KW-1185">Reference proteome</keyword>
<gene>
    <name evidence="2" type="ORF">ACFPQ3_10415</name>
</gene>
<keyword evidence="1" id="KW-0472">Membrane</keyword>
<dbReference type="Proteomes" id="UP001596110">
    <property type="component" value="Unassembled WGS sequence"/>
</dbReference>
<organism evidence="2 3">
    <name type="scientific">Streptococcus caledonicus</name>
    <dbReference type="NCBI Taxonomy" id="2614158"/>
    <lineage>
        <taxon>Bacteria</taxon>
        <taxon>Bacillati</taxon>
        <taxon>Bacillota</taxon>
        <taxon>Bacilli</taxon>
        <taxon>Lactobacillales</taxon>
        <taxon>Streptococcaceae</taxon>
        <taxon>Streptococcus</taxon>
    </lineage>
</organism>
<evidence type="ECO:0000313" key="3">
    <source>
        <dbReference type="Proteomes" id="UP001596110"/>
    </source>
</evidence>
<dbReference type="RefSeq" id="WP_156805582.1">
    <property type="nucleotide sequence ID" value="NZ_JBHSOJ010000031.1"/>
</dbReference>
<protein>
    <submittedName>
        <fullName evidence="2">Uncharacterized protein</fullName>
    </submittedName>
</protein>
<feature type="transmembrane region" description="Helical" evidence="1">
    <location>
        <begin position="20"/>
        <end position="40"/>
    </location>
</feature>
<evidence type="ECO:0000313" key="2">
    <source>
        <dbReference type="EMBL" id="MFC5631944.1"/>
    </source>
</evidence>
<comment type="caution">
    <text evidence="2">The sequence shown here is derived from an EMBL/GenBank/DDBJ whole genome shotgun (WGS) entry which is preliminary data.</text>
</comment>